<keyword evidence="3 6" id="KW-0812">Transmembrane</keyword>
<evidence type="ECO:0000256" key="6">
    <source>
        <dbReference type="SAM" id="Phobius"/>
    </source>
</evidence>
<dbReference type="Pfam" id="PF07857">
    <property type="entry name" value="TMEM144"/>
    <property type="match status" value="1"/>
</dbReference>
<dbReference type="OrthoDB" id="426527at2759"/>
<feature type="transmembrane region" description="Helical" evidence="6">
    <location>
        <begin position="83"/>
        <end position="102"/>
    </location>
</feature>
<accession>A0A9P1MZ01</accession>
<comment type="subcellular location">
    <subcellularLocation>
        <location evidence="1">Membrane</location>
        <topology evidence="1">Multi-pass membrane protein</topology>
    </subcellularLocation>
</comment>
<dbReference type="PANTHER" id="PTHR16119">
    <property type="entry name" value="TRANSMEMBRANE PROTEIN 144"/>
    <property type="match status" value="1"/>
</dbReference>
<organism evidence="8 9">
    <name type="scientific">Caenorhabditis angaria</name>
    <dbReference type="NCBI Taxonomy" id="860376"/>
    <lineage>
        <taxon>Eukaryota</taxon>
        <taxon>Metazoa</taxon>
        <taxon>Ecdysozoa</taxon>
        <taxon>Nematoda</taxon>
        <taxon>Chromadorea</taxon>
        <taxon>Rhabditida</taxon>
        <taxon>Rhabditina</taxon>
        <taxon>Rhabditomorpha</taxon>
        <taxon>Rhabditoidea</taxon>
        <taxon>Rhabditidae</taxon>
        <taxon>Peloderinae</taxon>
        <taxon>Caenorhabditis</taxon>
    </lineage>
</organism>
<feature type="transmembrane region" description="Helical" evidence="6">
    <location>
        <begin position="50"/>
        <end position="71"/>
    </location>
</feature>
<dbReference type="PANTHER" id="PTHR16119:SF17">
    <property type="entry name" value="TRANSMEMBRANE PROTEIN 144"/>
    <property type="match status" value="1"/>
</dbReference>
<evidence type="ECO:0008006" key="10">
    <source>
        <dbReference type="Google" id="ProtNLM"/>
    </source>
</evidence>
<keyword evidence="4 6" id="KW-1133">Transmembrane helix</keyword>
<dbReference type="InterPro" id="IPR010651">
    <property type="entry name" value="Sugar_transport"/>
</dbReference>
<evidence type="ECO:0000256" key="1">
    <source>
        <dbReference type="ARBA" id="ARBA00004141"/>
    </source>
</evidence>
<dbReference type="GO" id="GO:0015144">
    <property type="term" value="F:carbohydrate transmembrane transporter activity"/>
    <property type="evidence" value="ECO:0007669"/>
    <property type="project" value="InterPro"/>
</dbReference>
<feature type="transmembrane region" description="Helical" evidence="6">
    <location>
        <begin position="152"/>
        <end position="174"/>
    </location>
</feature>
<feature type="signal peptide" evidence="7">
    <location>
        <begin position="1"/>
        <end position="17"/>
    </location>
</feature>
<reference evidence="8" key="1">
    <citation type="submission" date="2022-11" db="EMBL/GenBank/DDBJ databases">
        <authorList>
            <person name="Kikuchi T."/>
        </authorList>
    </citation>
    <scope>NUCLEOTIDE SEQUENCE</scope>
    <source>
        <strain evidence="8">PS1010</strain>
    </source>
</reference>
<evidence type="ECO:0000256" key="4">
    <source>
        <dbReference type="ARBA" id="ARBA00022989"/>
    </source>
</evidence>
<feature type="transmembrane region" description="Helical" evidence="6">
    <location>
        <begin position="226"/>
        <end position="246"/>
    </location>
</feature>
<feature type="transmembrane region" description="Helical" evidence="6">
    <location>
        <begin position="252"/>
        <end position="274"/>
    </location>
</feature>
<feature type="transmembrane region" description="Helical" evidence="6">
    <location>
        <begin position="286"/>
        <end position="304"/>
    </location>
</feature>
<evidence type="ECO:0000313" key="9">
    <source>
        <dbReference type="Proteomes" id="UP001152747"/>
    </source>
</evidence>
<dbReference type="InterPro" id="IPR012435">
    <property type="entry name" value="TMEM144"/>
</dbReference>
<name>A0A9P1MZ01_9PELO</name>
<dbReference type="EMBL" id="CANHGI010000003">
    <property type="protein sequence ID" value="CAI5444877.1"/>
    <property type="molecule type" value="Genomic_DNA"/>
</dbReference>
<dbReference type="Proteomes" id="UP001152747">
    <property type="component" value="Unassembled WGS sequence"/>
</dbReference>
<feature type="transmembrane region" description="Helical" evidence="6">
    <location>
        <begin position="194"/>
        <end position="214"/>
    </location>
</feature>
<dbReference type="GO" id="GO:0016020">
    <property type="term" value="C:membrane"/>
    <property type="evidence" value="ECO:0007669"/>
    <property type="project" value="UniProtKB-SubCell"/>
</dbReference>
<dbReference type="AlphaFoldDB" id="A0A9P1MZ01"/>
<evidence type="ECO:0000256" key="7">
    <source>
        <dbReference type="SAM" id="SignalP"/>
    </source>
</evidence>
<sequence>MSTAILLVGFIVYATQGFPEFEPIAVLGGVFWAIGNSTAVPIMNSIGIGMGMLVWGTTNCIAGWAAGRFGLFGINATIPALPILNYFGLVLVIIGGFLFSQLQPTECIENERSPLLAEPDDELLDSPSENNVIIPRDDIPQHLGAHRNRKRLIAVIVSLIAGVFYGVTFVPVIYIQDHPEIYPTAPKSGLGFVFSHFVGIFVTSTAILITYVIYSRNNPYVSNKLIGPGLLAGAMWGTAQSSWFVANDNLSQAVSFPIVSMVPGVCAALWSVFYFRDIEGPRNLRLLAIAVLITLTGAICVGISK</sequence>
<feature type="chain" id="PRO_5040130922" description="Transmembrane protein 144" evidence="7">
    <location>
        <begin position="18"/>
        <end position="305"/>
    </location>
</feature>
<evidence type="ECO:0000313" key="8">
    <source>
        <dbReference type="EMBL" id="CAI5444877.1"/>
    </source>
</evidence>
<keyword evidence="5 6" id="KW-0472">Membrane</keyword>
<evidence type="ECO:0000256" key="3">
    <source>
        <dbReference type="ARBA" id="ARBA00022692"/>
    </source>
</evidence>
<protein>
    <recommendedName>
        <fullName evidence="10">Transmembrane protein 144</fullName>
    </recommendedName>
</protein>
<proteinExistence type="inferred from homology"/>
<keyword evidence="9" id="KW-1185">Reference proteome</keyword>
<gene>
    <name evidence="8" type="ORF">CAMP_LOCUS7514</name>
</gene>
<comment type="caution">
    <text evidence="8">The sequence shown here is derived from an EMBL/GenBank/DDBJ whole genome shotgun (WGS) entry which is preliminary data.</text>
</comment>
<keyword evidence="7" id="KW-0732">Signal</keyword>
<evidence type="ECO:0000256" key="2">
    <source>
        <dbReference type="ARBA" id="ARBA00005731"/>
    </source>
</evidence>
<comment type="similarity">
    <text evidence="2">Belongs to the TMEM144 family.</text>
</comment>
<evidence type="ECO:0000256" key="5">
    <source>
        <dbReference type="ARBA" id="ARBA00023136"/>
    </source>
</evidence>